<dbReference type="RefSeq" id="WP_188783528.1">
    <property type="nucleotide sequence ID" value="NZ_BMNI01000003.1"/>
</dbReference>
<dbReference type="InterPro" id="IPR029063">
    <property type="entry name" value="SAM-dependent_MTases_sf"/>
</dbReference>
<evidence type="ECO:0000313" key="6">
    <source>
        <dbReference type="Proteomes" id="UP000655410"/>
    </source>
</evidence>
<evidence type="ECO:0000313" key="5">
    <source>
        <dbReference type="EMBL" id="GGO88758.1"/>
    </source>
</evidence>
<evidence type="ECO:0000256" key="2">
    <source>
        <dbReference type="ARBA" id="ARBA00022679"/>
    </source>
</evidence>
<dbReference type="EMBL" id="BMNI01000003">
    <property type="protein sequence ID" value="GGO88758.1"/>
    <property type="molecule type" value="Genomic_DNA"/>
</dbReference>
<dbReference type="GO" id="GO:0008168">
    <property type="term" value="F:methyltransferase activity"/>
    <property type="evidence" value="ECO:0007669"/>
    <property type="project" value="UniProtKB-KW"/>
</dbReference>
<dbReference type="Pfam" id="PF13649">
    <property type="entry name" value="Methyltransf_25"/>
    <property type="match status" value="1"/>
</dbReference>
<dbReference type="Gene3D" id="3.40.50.150">
    <property type="entry name" value="Vaccinia Virus protein VP39"/>
    <property type="match status" value="1"/>
</dbReference>
<feature type="region of interest" description="Disordered" evidence="3">
    <location>
        <begin position="183"/>
        <end position="210"/>
    </location>
</feature>
<dbReference type="GO" id="GO:0032259">
    <property type="term" value="P:methylation"/>
    <property type="evidence" value="ECO:0007669"/>
    <property type="project" value="UniProtKB-KW"/>
</dbReference>
<evidence type="ECO:0000259" key="4">
    <source>
        <dbReference type="Pfam" id="PF13649"/>
    </source>
</evidence>
<evidence type="ECO:0000256" key="1">
    <source>
        <dbReference type="ARBA" id="ARBA00022603"/>
    </source>
</evidence>
<feature type="domain" description="Methyltransferase" evidence="4">
    <location>
        <begin position="47"/>
        <end position="137"/>
    </location>
</feature>
<keyword evidence="6" id="KW-1185">Reference proteome</keyword>
<reference evidence="6" key="1">
    <citation type="journal article" date="2019" name="Int. J. Syst. Evol. Microbiol.">
        <title>The Global Catalogue of Microorganisms (GCM) 10K type strain sequencing project: providing services to taxonomists for standard genome sequencing and annotation.</title>
        <authorList>
            <consortium name="The Broad Institute Genomics Platform"/>
            <consortium name="The Broad Institute Genome Sequencing Center for Infectious Disease"/>
            <person name="Wu L."/>
            <person name="Ma J."/>
        </authorList>
    </citation>
    <scope>NUCLEOTIDE SEQUENCE [LARGE SCALE GENOMIC DNA]</scope>
    <source>
        <strain evidence="6">CGMCC 4.7371</strain>
    </source>
</reference>
<keyword evidence="2" id="KW-0808">Transferase</keyword>
<evidence type="ECO:0000256" key="3">
    <source>
        <dbReference type="SAM" id="MobiDB-lite"/>
    </source>
</evidence>
<sequence length="210" mass="22242">MSRARIASAYDARADEYVEKMGALHQMAAQDRATIRDWRDATAGRLLDAGCGPGHWTDVLADDGRREALGLDGSAGFLASARRRFPAQAFLAGDLAALPLAPGAVGGVLAWYSIIHTAPAGLPAVLGELARVLTPGGSLLLGFFDGEPGLPFDHAVTTAYFWSAEALTDLLRPHGFVVERSASRHDPGVRRRHGELLATRSATSAPPGRH</sequence>
<dbReference type="InterPro" id="IPR041698">
    <property type="entry name" value="Methyltransf_25"/>
</dbReference>
<dbReference type="PANTHER" id="PTHR43861">
    <property type="entry name" value="TRANS-ACONITATE 2-METHYLTRANSFERASE-RELATED"/>
    <property type="match status" value="1"/>
</dbReference>
<comment type="caution">
    <text evidence="5">The sequence shown here is derived from an EMBL/GenBank/DDBJ whole genome shotgun (WGS) entry which is preliminary data.</text>
</comment>
<keyword evidence="1 5" id="KW-0489">Methyltransferase</keyword>
<proteinExistence type="predicted"/>
<name>A0ABQ2N8T7_9ACTN</name>
<dbReference type="SUPFAM" id="SSF53335">
    <property type="entry name" value="S-adenosyl-L-methionine-dependent methyltransferases"/>
    <property type="match status" value="1"/>
</dbReference>
<dbReference type="Proteomes" id="UP000655410">
    <property type="component" value="Unassembled WGS sequence"/>
</dbReference>
<accession>A0ABQ2N8T7</accession>
<organism evidence="5 6">
    <name type="scientific">Nocardioides phosphati</name>
    <dbReference type="NCBI Taxonomy" id="1867775"/>
    <lineage>
        <taxon>Bacteria</taxon>
        <taxon>Bacillati</taxon>
        <taxon>Actinomycetota</taxon>
        <taxon>Actinomycetes</taxon>
        <taxon>Propionibacteriales</taxon>
        <taxon>Nocardioidaceae</taxon>
        <taxon>Nocardioides</taxon>
    </lineage>
</organism>
<gene>
    <name evidence="5" type="ORF">GCM10011584_16530</name>
</gene>
<protein>
    <submittedName>
        <fullName evidence="5">Methyltransferase</fullName>
    </submittedName>
</protein>
<dbReference type="PANTHER" id="PTHR43861:SF1">
    <property type="entry name" value="TRANS-ACONITATE 2-METHYLTRANSFERASE"/>
    <property type="match status" value="1"/>
</dbReference>
<dbReference type="CDD" id="cd02440">
    <property type="entry name" value="AdoMet_MTases"/>
    <property type="match status" value="1"/>
</dbReference>